<feature type="transmembrane region" description="Helical" evidence="1">
    <location>
        <begin position="280"/>
        <end position="301"/>
    </location>
</feature>
<keyword evidence="1" id="KW-0472">Membrane</keyword>
<feature type="transmembrane region" description="Helical" evidence="1">
    <location>
        <begin position="353"/>
        <end position="375"/>
    </location>
</feature>
<name>A0ABN3ILP6_9ACTN</name>
<reference evidence="2 3" key="1">
    <citation type="journal article" date="2019" name="Int. J. Syst. Evol. Microbiol.">
        <title>The Global Catalogue of Microorganisms (GCM) 10K type strain sequencing project: providing services to taxonomists for standard genome sequencing and annotation.</title>
        <authorList>
            <consortium name="The Broad Institute Genomics Platform"/>
            <consortium name="The Broad Institute Genome Sequencing Center for Infectious Disease"/>
            <person name="Wu L."/>
            <person name="Ma J."/>
        </authorList>
    </citation>
    <scope>NUCLEOTIDE SEQUENCE [LARGE SCALE GENOMIC DNA]</scope>
    <source>
        <strain evidence="2 3">JCM 4358</strain>
    </source>
</reference>
<dbReference type="RefSeq" id="WP_086854877.1">
    <property type="nucleotide sequence ID" value="NZ_BAAASE010000006.1"/>
</dbReference>
<keyword evidence="1" id="KW-0812">Transmembrane</keyword>
<dbReference type="Proteomes" id="UP001499986">
    <property type="component" value="Unassembled WGS sequence"/>
</dbReference>
<dbReference type="EMBL" id="BAAASE010000006">
    <property type="protein sequence ID" value="GAA2406874.1"/>
    <property type="molecule type" value="Genomic_DNA"/>
</dbReference>
<dbReference type="Pfam" id="PF09852">
    <property type="entry name" value="DUF2079"/>
    <property type="match status" value="1"/>
</dbReference>
<dbReference type="InterPro" id="IPR018650">
    <property type="entry name" value="STSV1_Orf64"/>
</dbReference>
<protein>
    <submittedName>
        <fullName evidence="2">DUF2079 domain-containing protein</fullName>
    </submittedName>
</protein>
<evidence type="ECO:0000256" key="1">
    <source>
        <dbReference type="SAM" id="Phobius"/>
    </source>
</evidence>
<sequence>MPAPALPVVSKARIPTPVAPSGGDRHPDRARWDPWVLAAALFAAYTAVSVGRYRHMTTLSWDLGIFEQAVRAYAHLRAPVSDLKGPGFAILGDHFSPVTALLAPAYRLFPSPVTLLVAQAALFALSAVPVTRAAARLLGRRRGLALGLAYGLSWGVQRAVDFDFHEICFAVPLIAFSLEALLADRRRAALCWALPLVLVKEDLGLTLAAIALVVAWRARGASPRTVPYALGAAVFGMAAALLVLTVVIPSFNTAGTYDYWNKVSESGSPVDGLGTKLRTLAWLLIPTTGLLALRSPLLLVALPTLGWRFLSGDDHYWGTDWHYSAVLMPVVFLALADALTTARHSPRAWLSSYAAQLPAAVAAAALALTTSLPLAQLTEAGIYRKPAAVSGVERLLARIPDGATVEANIGPISRLTSRCRVFWLGNTRGITPEYIALENIDGEYRDPVGYAGDLHPGAAYAVAGKANGYVVLERRTPS</sequence>
<organism evidence="2 3">
    <name type="scientific">Streptomyces coeruleofuscus</name>
    <dbReference type="NCBI Taxonomy" id="66879"/>
    <lineage>
        <taxon>Bacteria</taxon>
        <taxon>Bacillati</taxon>
        <taxon>Actinomycetota</taxon>
        <taxon>Actinomycetes</taxon>
        <taxon>Kitasatosporales</taxon>
        <taxon>Streptomycetaceae</taxon>
        <taxon>Streptomyces</taxon>
    </lineage>
</organism>
<keyword evidence="1" id="KW-1133">Transmembrane helix</keyword>
<gene>
    <name evidence="2" type="ORF">GCM10010255_47480</name>
</gene>
<feature type="transmembrane region" description="Helical" evidence="1">
    <location>
        <begin position="228"/>
        <end position="248"/>
    </location>
</feature>
<proteinExistence type="predicted"/>
<feature type="transmembrane region" description="Helical" evidence="1">
    <location>
        <begin position="35"/>
        <end position="53"/>
    </location>
</feature>
<accession>A0ABN3ILP6</accession>
<evidence type="ECO:0000313" key="3">
    <source>
        <dbReference type="Proteomes" id="UP001499986"/>
    </source>
</evidence>
<comment type="caution">
    <text evidence="2">The sequence shown here is derived from an EMBL/GenBank/DDBJ whole genome shotgun (WGS) entry which is preliminary data.</text>
</comment>
<evidence type="ECO:0000313" key="2">
    <source>
        <dbReference type="EMBL" id="GAA2406874.1"/>
    </source>
</evidence>
<feature type="transmembrane region" description="Helical" evidence="1">
    <location>
        <begin position="321"/>
        <end position="341"/>
    </location>
</feature>
<keyword evidence="3" id="KW-1185">Reference proteome</keyword>
<feature type="transmembrane region" description="Helical" evidence="1">
    <location>
        <begin position="190"/>
        <end position="216"/>
    </location>
</feature>